<dbReference type="PANTHER" id="PTHR32507:SF8">
    <property type="entry name" value="CNH1P"/>
    <property type="match status" value="1"/>
</dbReference>
<comment type="caution">
    <text evidence="11">The sequence shown here is derived from an EMBL/GenBank/DDBJ whole genome shotgun (WGS) entry which is preliminary data.</text>
</comment>
<evidence type="ECO:0000313" key="11">
    <source>
        <dbReference type="EMBL" id="OWV34442.1"/>
    </source>
</evidence>
<keyword evidence="8 9" id="KW-0472">Membrane</keyword>
<feature type="transmembrane region" description="Helical" evidence="9">
    <location>
        <begin position="346"/>
        <end position="368"/>
    </location>
</feature>
<keyword evidence="7" id="KW-0406">Ion transport</keyword>
<keyword evidence="4" id="KW-1003">Cell membrane</keyword>
<feature type="transmembrane region" description="Helical" evidence="9">
    <location>
        <begin position="97"/>
        <end position="119"/>
    </location>
</feature>
<evidence type="ECO:0000256" key="9">
    <source>
        <dbReference type="SAM" id="Phobius"/>
    </source>
</evidence>
<feature type="transmembrane region" description="Helical" evidence="9">
    <location>
        <begin position="69"/>
        <end position="90"/>
    </location>
</feature>
<keyword evidence="12" id="KW-1185">Reference proteome</keyword>
<protein>
    <recommendedName>
        <fullName evidence="10">Cation/H+ exchanger transmembrane domain-containing protein</fullName>
    </recommendedName>
</protein>
<feature type="transmembrane region" description="Helical" evidence="9">
    <location>
        <begin position="32"/>
        <end position="49"/>
    </location>
</feature>
<keyword evidence="5 9" id="KW-0812">Transmembrane</keyword>
<evidence type="ECO:0000256" key="4">
    <source>
        <dbReference type="ARBA" id="ARBA00022475"/>
    </source>
</evidence>
<name>A0A219B7S1_9SPHN</name>
<feature type="transmembrane region" description="Helical" evidence="9">
    <location>
        <begin position="374"/>
        <end position="394"/>
    </location>
</feature>
<dbReference type="OrthoDB" id="9810860at2"/>
<feature type="transmembrane region" description="Helical" evidence="9">
    <location>
        <begin position="234"/>
        <end position="252"/>
    </location>
</feature>
<keyword evidence="2" id="KW-0813">Transport</keyword>
<feature type="transmembrane region" description="Helical" evidence="9">
    <location>
        <begin position="312"/>
        <end position="334"/>
    </location>
</feature>
<dbReference type="InterPro" id="IPR038770">
    <property type="entry name" value="Na+/solute_symporter_sf"/>
</dbReference>
<reference evidence="12" key="1">
    <citation type="submission" date="2017-05" db="EMBL/GenBank/DDBJ databases">
        <authorList>
            <person name="Lin X."/>
        </authorList>
    </citation>
    <scope>NUCLEOTIDE SEQUENCE [LARGE SCALE GENOMIC DNA]</scope>
    <source>
        <strain evidence="12">JLT2012</strain>
    </source>
</reference>
<feature type="transmembrane region" description="Helical" evidence="9">
    <location>
        <begin position="196"/>
        <end position="213"/>
    </location>
</feature>
<dbReference type="GO" id="GO:1902600">
    <property type="term" value="P:proton transmembrane transport"/>
    <property type="evidence" value="ECO:0007669"/>
    <property type="project" value="InterPro"/>
</dbReference>
<dbReference type="Gene3D" id="1.20.1530.20">
    <property type="match status" value="1"/>
</dbReference>
<dbReference type="GO" id="GO:0015297">
    <property type="term" value="F:antiporter activity"/>
    <property type="evidence" value="ECO:0007669"/>
    <property type="project" value="UniProtKB-KW"/>
</dbReference>
<organism evidence="11 12">
    <name type="scientific">Pacificimonas flava</name>
    <dbReference type="NCBI Taxonomy" id="1234595"/>
    <lineage>
        <taxon>Bacteria</taxon>
        <taxon>Pseudomonadati</taxon>
        <taxon>Pseudomonadota</taxon>
        <taxon>Alphaproteobacteria</taxon>
        <taxon>Sphingomonadales</taxon>
        <taxon>Sphingosinicellaceae</taxon>
        <taxon>Pacificimonas</taxon>
    </lineage>
</organism>
<dbReference type="Pfam" id="PF00999">
    <property type="entry name" value="Na_H_Exchanger"/>
    <property type="match status" value="1"/>
</dbReference>
<evidence type="ECO:0000256" key="3">
    <source>
        <dbReference type="ARBA" id="ARBA00022449"/>
    </source>
</evidence>
<evidence type="ECO:0000256" key="1">
    <source>
        <dbReference type="ARBA" id="ARBA00004651"/>
    </source>
</evidence>
<feature type="transmembrane region" description="Helical" evidence="9">
    <location>
        <begin position="6"/>
        <end position="25"/>
    </location>
</feature>
<evidence type="ECO:0000259" key="10">
    <source>
        <dbReference type="Pfam" id="PF00999"/>
    </source>
</evidence>
<proteinExistence type="predicted"/>
<evidence type="ECO:0000256" key="7">
    <source>
        <dbReference type="ARBA" id="ARBA00023065"/>
    </source>
</evidence>
<evidence type="ECO:0000256" key="5">
    <source>
        <dbReference type="ARBA" id="ARBA00022692"/>
    </source>
</evidence>
<comment type="subcellular location">
    <subcellularLocation>
        <location evidence="1">Cell membrane</location>
        <topology evidence="1">Multi-pass membrane protein</topology>
    </subcellularLocation>
</comment>
<evidence type="ECO:0000256" key="6">
    <source>
        <dbReference type="ARBA" id="ARBA00022989"/>
    </source>
</evidence>
<dbReference type="EMBL" id="NFZT01000001">
    <property type="protein sequence ID" value="OWV34442.1"/>
    <property type="molecule type" value="Genomic_DNA"/>
</dbReference>
<dbReference type="Proteomes" id="UP000198462">
    <property type="component" value="Unassembled WGS sequence"/>
</dbReference>
<evidence type="ECO:0000256" key="8">
    <source>
        <dbReference type="ARBA" id="ARBA00023136"/>
    </source>
</evidence>
<keyword evidence="3" id="KW-0050">Antiport</keyword>
<gene>
    <name evidence="11" type="ORF">B5C34_13900</name>
</gene>
<dbReference type="PANTHER" id="PTHR32507">
    <property type="entry name" value="NA(+)/H(+) ANTIPORTER 1"/>
    <property type="match status" value="1"/>
</dbReference>
<feature type="domain" description="Cation/H+ exchanger transmembrane" evidence="10">
    <location>
        <begin position="18"/>
        <end position="399"/>
    </location>
</feature>
<sequence>METVNLALAIAAGTVLVLTLTSGWIKTKLWGSEAMVCVAVGLMLGPYGLHLASLDPVANDAHASWVEQMARATLALSVMSAALSLPPGYFRGHWKAMGWILLPGMALIWAASAGIAYLFLDLSLLMALLAGAIVTPTDPVLARSIVAGRLADEQLPPRTPNMITAESGANDGLALPMVLLPLFLMDPGGGDAQRSLAILAWEVLAALLAGWVLGKVTGRVFSVGHKHGFSEQKALTGITLALAFLALAAAALMHADGVLAVFVAGLVLNQAMADEHQEQHEHFQDAVDRSLTLPVFILFGLILPVGDWLKHGWPLFAAAGALILFRRAPVWLLLQLVGRPYTSGREALFAGWFGPVGVAALFYAAYAAKHGASPVLWPLISLTITFSVAVHGVTGTPLTRLYGKLTKADPSEPSQG</sequence>
<dbReference type="AlphaFoldDB" id="A0A219B7S1"/>
<evidence type="ECO:0000313" key="12">
    <source>
        <dbReference type="Proteomes" id="UP000198462"/>
    </source>
</evidence>
<keyword evidence="6 9" id="KW-1133">Transmembrane helix</keyword>
<accession>A0A219B7S1</accession>
<dbReference type="InterPro" id="IPR006153">
    <property type="entry name" value="Cation/H_exchanger_TM"/>
</dbReference>
<evidence type="ECO:0000256" key="2">
    <source>
        <dbReference type="ARBA" id="ARBA00022448"/>
    </source>
</evidence>
<dbReference type="GO" id="GO:0005886">
    <property type="term" value="C:plasma membrane"/>
    <property type="evidence" value="ECO:0007669"/>
    <property type="project" value="UniProtKB-SubCell"/>
</dbReference>
<dbReference type="RefSeq" id="WP_088713142.1">
    <property type="nucleotide sequence ID" value="NZ_NFZT01000001.1"/>
</dbReference>